<evidence type="ECO:0000313" key="1">
    <source>
        <dbReference type="EMBL" id="KDQ07441.1"/>
    </source>
</evidence>
<accession>A0A067M794</accession>
<dbReference type="PANTHER" id="PTHR31252">
    <property type="entry name" value="DUF4419 DOMAIN-CONTAINING PROTEIN"/>
    <property type="match status" value="1"/>
</dbReference>
<dbReference type="AlphaFoldDB" id="A0A067M794"/>
<proteinExistence type="predicted"/>
<dbReference type="Pfam" id="PF14388">
    <property type="entry name" value="DUF4419"/>
    <property type="match status" value="1"/>
</dbReference>
<organism evidence="1 2">
    <name type="scientific">Botryobasidium botryosum (strain FD-172 SS1)</name>
    <dbReference type="NCBI Taxonomy" id="930990"/>
    <lineage>
        <taxon>Eukaryota</taxon>
        <taxon>Fungi</taxon>
        <taxon>Dikarya</taxon>
        <taxon>Basidiomycota</taxon>
        <taxon>Agaricomycotina</taxon>
        <taxon>Agaricomycetes</taxon>
        <taxon>Cantharellales</taxon>
        <taxon>Botryobasidiaceae</taxon>
        <taxon>Botryobasidium</taxon>
    </lineage>
</organism>
<dbReference type="Proteomes" id="UP000027195">
    <property type="component" value="Unassembled WGS sequence"/>
</dbReference>
<gene>
    <name evidence="1" type="ORF">BOTBODRAFT_180718</name>
</gene>
<evidence type="ECO:0008006" key="3">
    <source>
        <dbReference type="Google" id="ProtNLM"/>
    </source>
</evidence>
<keyword evidence="2" id="KW-1185">Reference proteome</keyword>
<dbReference type="OrthoDB" id="9978173at2759"/>
<sequence>MPVTFTVAQHSADPITSTRLDRIQSSPEGLLKNACRNQGKQCTEFLQSSLHDQDLSTLIPWNNGFVRTVLEAYNRHHHVVIRPDDVWIAILAQLNFYINAHAEELRHKFVAHEGKKELTVTAAGNRYSADFGAMSRQMADLLHENLVDKELHGWTIPDFTTTTTNDKTISAVILMSTLKAYFDFKMCLMCGIPSVTLEGEKSDWESILARLDKLDEFGAEPTEWARMLRPIVRSFISAFDGNPDIDFWSKVAHYSGGGSGPTYLSGWITAFCAWSSEGKWLGNEIGVPLKPPSNRYEENSRPLTLDGVIYPRVDTGDIPPGYCEVDVLLDDNGDEFRCLMVAGHVAMKGTAAQKDGPLDTVRPSPQWFMFIKGEVPDEQPHF</sequence>
<dbReference type="InParanoid" id="A0A067M794"/>
<dbReference type="EMBL" id="KL198107">
    <property type="protein sequence ID" value="KDQ07441.1"/>
    <property type="molecule type" value="Genomic_DNA"/>
</dbReference>
<protein>
    <recommendedName>
        <fullName evidence="3">DUF4419 domain-containing protein</fullName>
    </recommendedName>
</protein>
<reference evidence="2" key="1">
    <citation type="journal article" date="2014" name="Proc. Natl. Acad. Sci. U.S.A.">
        <title>Extensive sampling of basidiomycete genomes demonstrates inadequacy of the white-rot/brown-rot paradigm for wood decay fungi.</title>
        <authorList>
            <person name="Riley R."/>
            <person name="Salamov A.A."/>
            <person name="Brown D.W."/>
            <person name="Nagy L.G."/>
            <person name="Floudas D."/>
            <person name="Held B.W."/>
            <person name="Levasseur A."/>
            <person name="Lombard V."/>
            <person name="Morin E."/>
            <person name="Otillar R."/>
            <person name="Lindquist E.A."/>
            <person name="Sun H."/>
            <person name="LaButti K.M."/>
            <person name="Schmutz J."/>
            <person name="Jabbour D."/>
            <person name="Luo H."/>
            <person name="Baker S.E."/>
            <person name="Pisabarro A.G."/>
            <person name="Walton J.D."/>
            <person name="Blanchette R.A."/>
            <person name="Henrissat B."/>
            <person name="Martin F."/>
            <person name="Cullen D."/>
            <person name="Hibbett D.S."/>
            <person name="Grigoriev I.V."/>
        </authorList>
    </citation>
    <scope>NUCLEOTIDE SEQUENCE [LARGE SCALE GENOMIC DNA]</scope>
    <source>
        <strain evidence="2">FD-172 SS1</strain>
    </source>
</reference>
<evidence type="ECO:0000313" key="2">
    <source>
        <dbReference type="Proteomes" id="UP000027195"/>
    </source>
</evidence>
<dbReference type="InterPro" id="IPR025533">
    <property type="entry name" value="DUF4419"/>
</dbReference>
<dbReference type="HOGENOM" id="CLU_037155_2_0_1"/>
<name>A0A067M794_BOTB1</name>
<dbReference type="PANTHER" id="PTHR31252:SF11">
    <property type="entry name" value="DUF4419 DOMAIN-CONTAINING PROTEIN"/>
    <property type="match status" value="1"/>
</dbReference>
<dbReference type="STRING" id="930990.A0A067M794"/>